<evidence type="ECO:0000313" key="3">
    <source>
        <dbReference type="Proteomes" id="UP000280008"/>
    </source>
</evidence>
<comment type="caution">
    <text evidence="2">The sequence shown here is derived from an EMBL/GenBank/DDBJ whole genome shotgun (WGS) entry which is preliminary data.</text>
</comment>
<organism evidence="2 3">
    <name type="scientific">Frondihabitans australicus</name>
    <dbReference type="NCBI Taxonomy" id="386892"/>
    <lineage>
        <taxon>Bacteria</taxon>
        <taxon>Bacillati</taxon>
        <taxon>Actinomycetota</taxon>
        <taxon>Actinomycetes</taxon>
        <taxon>Micrococcales</taxon>
        <taxon>Microbacteriaceae</taxon>
        <taxon>Frondihabitans</taxon>
    </lineage>
</organism>
<feature type="transmembrane region" description="Helical" evidence="1">
    <location>
        <begin position="99"/>
        <end position="116"/>
    </location>
</feature>
<accession>A0A495IC47</accession>
<feature type="transmembrane region" description="Helical" evidence="1">
    <location>
        <begin position="28"/>
        <end position="48"/>
    </location>
</feature>
<gene>
    <name evidence="2" type="ORF">C8E83_0310</name>
</gene>
<dbReference type="Proteomes" id="UP000280008">
    <property type="component" value="Unassembled WGS sequence"/>
</dbReference>
<protein>
    <submittedName>
        <fullName evidence="2">Uncharacterized protein</fullName>
    </submittedName>
</protein>
<feature type="transmembrane region" description="Helical" evidence="1">
    <location>
        <begin position="174"/>
        <end position="196"/>
    </location>
</feature>
<evidence type="ECO:0000256" key="1">
    <source>
        <dbReference type="SAM" id="Phobius"/>
    </source>
</evidence>
<keyword evidence="1" id="KW-1133">Transmembrane helix</keyword>
<reference evidence="2 3" key="1">
    <citation type="submission" date="2018-10" db="EMBL/GenBank/DDBJ databases">
        <title>Sequencing the genomes of 1000 actinobacteria strains.</title>
        <authorList>
            <person name="Klenk H.-P."/>
        </authorList>
    </citation>
    <scope>NUCLEOTIDE SEQUENCE [LARGE SCALE GENOMIC DNA]</scope>
    <source>
        <strain evidence="2 3">DSM 17894</strain>
    </source>
</reference>
<dbReference type="AlphaFoldDB" id="A0A495IC47"/>
<sequence length="205" mass="21037">MTDAAAAEPPSSGVPGLDMPRSISGGRAVLVGAGLVAALLADTLVTWLTALVGFFGALTAQSGLVLAASVLGAIALGVVPQLVGTRRVSRRLPVGRRPFLVVAALSSGGLVLAGWLDTTLVWAAHANDYYPDQGAFMTLAHVVVPAAWLASAIVWACSCLMSEARRRTGRAYRWPVVAAGLVMGAIQVASWCWLQAGLSAGVFSA</sequence>
<keyword evidence="1" id="KW-0812">Transmembrane</keyword>
<name>A0A495IC47_9MICO</name>
<feature type="transmembrane region" description="Helical" evidence="1">
    <location>
        <begin position="136"/>
        <end position="162"/>
    </location>
</feature>
<feature type="transmembrane region" description="Helical" evidence="1">
    <location>
        <begin position="54"/>
        <end position="79"/>
    </location>
</feature>
<keyword evidence="3" id="KW-1185">Reference proteome</keyword>
<dbReference type="RefSeq" id="WP_121368109.1">
    <property type="nucleotide sequence ID" value="NZ_RBKS01000001.1"/>
</dbReference>
<proteinExistence type="predicted"/>
<dbReference type="EMBL" id="RBKS01000001">
    <property type="protein sequence ID" value="RKR73220.1"/>
    <property type="molecule type" value="Genomic_DNA"/>
</dbReference>
<evidence type="ECO:0000313" key="2">
    <source>
        <dbReference type="EMBL" id="RKR73220.1"/>
    </source>
</evidence>
<keyword evidence="1" id="KW-0472">Membrane</keyword>